<keyword evidence="7" id="KW-1185">Reference proteome</keyword>
<proteinExistence type="predicted"/>
<feature type="signal peptide" evidence="5">
    <location>
        <begin position="1"/>
        <end position="25"/>
    </location>
</feature>
<dbReference type="AlphaFoldDB" id="A0A0C3DW71"/>
<dbReference type="SUPFAM" id="SSF53474">
    <property type="entry name" value="alpha/beta-Hydrolases"/>
    <property type="match status" value="1"/>
</dbReference>
<evidence type="ECO:0000313" key="7">
    <source>
        <dbReference type="Proteomes" id="UP000054321"/>
    </source>
</evidence>
<dbReference type="GO" id="GO:0016042">
    <property type="term" value="P:lipid catabolic process"/>
    <property type="evidence" value="ECO:0007669"/>
    <property type="project" value="UniProtKB-KW"/>
</dbReference>
<evidence type="ECO:0000313" key="6">
    <source>
        <dbReference type="EMBL" id="KIN06343.1"/>
    </source>
</evidence>
<keyword evidence="2" id="KW-0378">Hydrolase</keyword>
<keyword evidence="5" id="KW-0732">Signal</keyword>
<dbReference type="Pfam" id="PF03403">
    <property type="entry name" value="PAF-AH_p_II"/>
    <property type="match status" value="2"/>
</dbReference>
<dbReference type="InterPro" id="IPR029058">
    <property type="entry name" value="AB_hydrolase_fold"/>
</dbReference>
<dbReference type="PANTHER" id="PTHR10272">
    <property type="entry name" value="PLATELET-ACTIVATING FACTOR ACETYLHYDROLASE"/>
    <property type="match status" value="1"/>
</dbReference>
<protein>
    <recommendedName>
        <fullName evidence="1">1-alkyl-2-acetylglycerophosphocholine esterase</fullName>
        <ecNumber evidence="1">3.1.1.47</ecNumber>
    </recommendedName>
</protein>
<keyword evidence="4" id="KW-0443">Lipid metabolism</keyword>
<reference evidence="7" key="2">
    <citation type="submission" date="2015-01" db="EMBL/GenBank/DDBJ databases">
        <title>Evolutionary Origins and Diversification of the Mycorrhizal Mutualists.</title>
        <authorList>
            <consortium name="DOE Joint Genome Institute"/>
            <consortium name="Mycorrhizal Genomics Consortium"/>
            <person name="Kohler A."/>
            <person name="Kuo A."/>
            <person name="Nagy L.G."/>
            <person name="Floudas D."/>
            <person name="Copeland A."/>
            <person name="Barry K.W."/>
            <person name="Cichocki N."/>
            <person name="Veneault-Fourrey C."/>
            <person name="LaButti K."/>
            <person name="Lindquist E.A."/>
            <person name="Lipzen A."/>
            <person name="Lundell T."/>
            <person name="Morin E."/>
            <person name="Murat C."/>
            <person name="Riley R."/>
            <person name="Ohm R."/>
            <person name="Sun H."/>
            <person name="Tunlid A."/>
            <person name="Henrissat B."/>
            <person name="Grigoriev I.V."/>
            <person name="Hibbett D.S."/>
            <person name="Martin F."/>
        </authorList>
    </citation>
    <scope>NUCLEOTIDE SEQUENCE [LARGE SCALE GENOMIC DNA]</scope>
    <source>
        <strain evidence="7">Zn</strain>
    </source>
</reference>
<dbReference type="GO" id="GO:0003847">
    <property type="term" value="F:1-alkyl-2-acetylglycerophosphocholine esterase activity"/>
    <property type="evidence" value="ECO:0007669"/>
    <property type="project" value="UniProtKB-EC"/>
</dbReference>
<dbReference type="STRING" id="913774.A0A0C3DW71"/>
<evidence type="ECO:0000256" key="3">
    <source>
        <dbReference type="ARBA" id="ARBA00022963"/>
    </source>
</evidence>
<dbReference type="EC" id="3.1.1.47" evidence="1"/>
<dbReference type="HOGENOM" id="CLU_026278_0_0_1"/>
<evidence type="ECO:0000256" key="1">
    <source>
        <dbReference type="ARBA" id="ARBA00013201"/>
    </source>
</evidence>
<reference evidence="6 7" key="1">
    <citation type="submission" date="2014-04" db="EMBL/GenBank/DDBJ databases">
        <authorList>
            <consortium name="DOE Joint Genome Institute"/>
            <person name="Kuo A."/>
            <person name="Martino E."/>
            <person name="Perotto S."/>
            <person name="Kohler A."/>
            <person name="Nagy L.G."/>
            <person name="Floudas D."/>
            <person name="Copeland A."/>
            <person name="Barry K.W."/>
            <person name="Cichocki N."/>
            <person name="Veneault-Fourrey C."/>
            <person name="LaButti K."/>
            <person name="Lindquist E.A."/>
            <person name="Lipzen A."/>
            <person name="Lundell T."/>
            <person name="Morin E."/>
            <person name="Murat C."/>
            <person name="Sun H."/>
            <person name="Tunlid A."/>
            <person name="Henrissat B."/>
            <person name="Grigoriev I.V."/>
            <person name="Hibbett D.S."/>
            <person name="Martin F."/>
            <person name="Nordberg H.P."/>
            <person name="Cantor M.N."/>
            <person name="Hua S.X."/>
        </authorList>
    </citation>
    <scope>NUCLEOTIDE SEQUENCE [LARGE SCALE GENOMIC DNA]</scope>
    <source>
        <strain evidence="6 7">Zn</strain>
    </source>
</reference>
<dbReference type="Proteomes" id="UP000054321">
    <property type="component" value="Unassembled WGS sequence"/>
</dbReference>
<keyword evidence="3" id="KW-0442">Lipid degradation</keyword>
<dbReference type="PANTHER" id="PTHR10272:SF14">
    <property type="entry name" value="PAF ACETYLHYDROLASE FAMILY PROTEIN"/>
    <property type="match status" value="1"/>
</dbReference>
<dbReference type="InParanoid" id="A0A0C3DW71"/>
<evidence type="ECO:0000256" key="4">
    <source>
        <dbReference type="ARBA" id="ARBA00023098"/>
    </source>
</evidence>
<dbReference type="OrthoDB" id="2363873at2759"/>
<dbReference type="Gene3D" id="3.40.50.1820">
    <property type="entry name" value="alpha/beta hydrolase"/>
    <property type="match status" value="1"/>
</dbReference>
<organism evidence="6 7">
    <name type="scientific">Oidiodendron maius (strain Zn)</name>
    <dbReference type="NCBI Taxonomy" id="913774"/>
    <lineage>
        <taxon>Eukaryota</taxon>
        <taxon>Fungi</taxon>
        <taxon>Dikarya</taxon>
        <taxon>Ascomycota</taxon>
        <taxon>Pezizomycotina</taxon>
        <taxon>Leotiomycetes</taxon>
        <taxon>Leotiomycetes incertae sedis</taxon>
        <taxon>Myxotrichaceae</taxon>
        <taxon>Oidiodendron</taxon>
    </lineage>
</organism>
<accession>A0A0C3DW71</accession>
<name>A0A0C3DW71_OIDMZ</name>
<evidence type="ECO:0000256" key="2">
    <source>
        <dbReference type="ARBA" id="ARBA00022801"/>
    </source>
</evidence>
<evidence type="ECO:0000256" key="5">
    <source>
        <dbReference type="SAM" id="SignalP"/>
    </source>
</evidence>
<dbReference type="EMBL" id="KN832871">
    <property type="protein sequence ID" value="KIN06343.1"/>
    <property type="molecule type" value="Genomic_DNA"/>
</dbReference>
<feature type="chain" id="PRO_5002163544" description="1-alkyl-2-acetylglycerophosphocholine esterase" evidence="5">
    <location>
        <begin position="26"/>
        <end position="389"/>
    </location>
</feature>
<gene>
    <name evidence="6" type="ORF">OIDMADRAFT_38650</name>
</gene>
<sequence length="389" mass="42338">MYKAATNRLLQAALFFGQLCLSIHAISFPPPIGHYNTSIVTAELVDHSRLDPYASTPQPRSLMISLFKPVSPSACSPYQAPYMDPITAAFEDAEYAGFGVLPGSVEALSMEICQRNTRLDLSPGHFVKVPTYPLILFSPGMGNTRLFYSAMAQQLASTGYIVVTVDHPYDADIVTFPDNSTILAANITTDDQIVEDLYVRVQDISFVLDQLSLPSTILRLLPELAGRIDVSKVGIFGHSLGGATAAQAMLSDRRFIGGINLDGMLFGSVIERGLDRPFVIFAHEGHNLTTDATWAAFWPNLSGFRRELILNGSTHGTFTDLPEVADLIGLRAEFPQQVTELLGSTLGERASQIIATYVSSFFGFVLKGKKSELYDGPSKDFPEVAIGAF</sequence>